<reference evidence="6" key="1">
    <citation type="submission" date="2014-04" db="EMBL/GenBank/DDBJ databases">
        <title>Evolutionary Origins and Diversification of the Mycorrhizal Mutualists.</title>
        <authorList>
            <consortium name="DOE Joint Genome Institute"/>
            <consortium name="Mycorrhizal Genomics Consortium"/>
            <person name="Kohler A."/>
            <person name="Kuo A."/>
            <person name="Nagy L.G."/>
            <person name="Floudas D."/>
            <person name="Copeland A."/>
            <person name="Barry K.W."/>
            <person name="Cichocki N."/>
            <person name="Veneault-Fourrey C."/>
            <person name="LaButti K."/>
            <person name="Lindquist E.A."/>
            <person name="Lipzen A."/>
            <person name="Lundell T."/>
            <person name="Morin E."/>
            <person name="Murat C."/>
            <person name="Riley R."/>
            <person name="Ohm R."/>
            <person name="Sun H."/>
            <person name="Tunlid A."/>
            <person name="Henrissat B."/>
            <person name="Grigoriev I.V."/>
            <person name="Hibbett D.S."/>
            <person name="Martin F."/>
        </authorList>
    </citation>
    <scope>NUCLEOTIDE SEQUENCE [LARGE SCALE GENOMIC DNA]</scope>
    <source>
        <strain evidence="6">FD-334 SS-4</strain>
    </source>
</reference>
<dbReference type="Proteomes" id="UP000054270">
    <property type="component" value="Unassembled WGS sequence"/>
</dbReference>
<feature type="signal peptide" evidence="3">
    <location>
        <begin position="1"/>
        <end position="16"/>
    </location>
</feature>
<keyword evidence="2" id="KW-0812">Transmembrane</keyword>
<keyword evidence="2" id="KW-1133">Transmembrane helix</keyword>
<dbReference type="OMA" id="WVPVRGY"/>
<dbReference type="GO" id="GO:0006508">
    <property type="term" value="P:proteolysis"/>
    <property type="evidence" value="ECO:0007669"/>
    <property type="project" value="InterPro"/>
</dbReference>
<dbReference type="PANTHER" id="PTHR47966:SF51">
    <property type="entry name" value="BETA-SITE APP-CLEAVING ENZYME, ISOFORM A-RELATED"/>
    <property type="match status" value="1"/>
</dbReference>
<dbReference type="PROSITE" id="PS51767">
    <property type="entry name" value="PEPTIDASE_A1"/>
    <property type="match status" value="1"/>
</dbReference>
<dbReference type="InterPro" id="IPR001461">
    <property type="entry name" value="Aspartic_peptidase_A1"/>
</dbReference>
<sequence length="573" mass="60174">MHWLFGLLALATLTSGATLQEREPTLDEIARRYTKRTPGGIHIPILAKETTELARRGVASAIGLGDAVDVAYTVLMTVGGIASPLILDTGSSDLWIMSDACTQGCDGEVAVYPQASFRYSGLDVDMAYGDSSTGTYASGEIGEDTVALAGISVDNQYFAAINRTNTSVVDVGAAGIFGLGFPINSVIWNNVFSDKYKAGTLRRRDDEVPLDRAKMKLGSPFPGNHFRRTKFPTLPDILTRGSRHAARQTSNIIASALASYGTLGPLLSRLVADSTLSQPMFSVTLQRDSIDVGGNRGMLSIGELPTDVSTDNLTWVPLRKYTEAEGGLPAPASSPNEVYPIAWEVMLDGVYFDGKKLPNSTLSSSSIGLSALIDTGNSLLRGPEDIVESILKSLGNTFSCSESHTIAFEIGGKMFPVDPRDFIGQAFVNNVDSCTANLVSTDPPQVGGYQFSWSLGTPFLKGVLSSYYYGNLSFPSVDAPKMGFLSTVPGDASQLLADAVAAATKAGKNYPAVTEAAPSGTITPALTNADKVTTATASASANAARRRFDGTGAGVLGALFAAAAVACVVPLVL</sequence>
<dbReference type="InterPro" id="IPR021109">
    <property type="entry name" value="Peptidase_aspartic_dom_sf"/>
</dbReference>
<protein>
    <recommendedName>
        <fullName evidence="4">Peptidase A1 domain-containing protein</fullName>
    </recommendedName>
</protein>
<organism evidence="5 6">
    <name type="scientific">Hypholoma sublateritium (strain FD-334 SS-4)</name>
    <dbReference type="NCBI Taxonomy" id="945553"/>
    <lineage>
        <taxon>Eukaryota</taxon>
        <taxon>Fungi</taxon>
        <taxon>Dikarya</taxon>
        <taxon>Basidiomycota</taxon>
        <taxon>Agaricomycotina</taxon>
        <taxon>Agaricomycetes</taxon>
        <taxon>Agaricomycetidae</taxon>
        <taxon>Agaricales</taxon>
        <taxon>Agaricineae</taxon>
        <taxon>Strophariaceae</taxon>
        <taxon>Hypholoma</taxon>
    </lineage>
</organism>
<evidence type="ECO:0000256" key="1">
    <source>
        <dbReference type="ARBA" id="ARBA00007447"/>
    </source>
</evidence>
<proteinExistence type="inferred from homology"/>
<dbReference type="InterPro" id="IPR033121">
    <property type="entry name" value="PEPTIDASE_A1"/>
</dbReference>
<evidence type="ECO:0000256" key="2">
    <source>
        <dbReference type="SAM" id="Phobius"/>
    </source>
</evidence>
<gene>
    <name evidence="5" type="ORF">HYPSUDRAFT_40980</name>
</gene>
<dbReference type="Pfam" id="PF00026">
    <property type="entry name" value="Asp"/>
    <property type="match status" value="2"/>
</dbReference>
<dbReference type="InterPro" id="IPR034164">
    <property type="entry name" value="Pepsin-like_dom"/>
</dbReference>
<dbReference type="PANTHER" id="PTHR47966">
    <property type="entry name" value="BETA-SITE APP-CLEAVING ENZYME, ISOFORM A-RELATED"/>
    <property type="match status" value="1"/>
</dbReference>
<dbReference type="STRING" id="945553.A0A0D2L6J3"/>
<evidence type="ECO:0000313" key="5">
    <source>
        <dbReference type="EMBL" id="KJA22587.1"/>
    </source>
</evidence>
<dbReference type="CDD" id="cd05471">
    <property type="entry name" value="pepsin_like"/>
    <property type="match status" value="1"/>
</dbReference>
<dbReference type="OrthoDB" id="3089at2759"/>
<keyword evidence="3" id="KW-0732">Signal</keyword>
<dbReference type="EMBL" id="KN817549">
    <property type="protein sequence ID" value="KJA22587.1"/>
    <property type="molecule type" value="Genomic_DNA"/>
</dbReference>
<comment type="similarity">
    <text evidence="1">Belongs to the peptidase A1 family.</text>
</comment>
<evidence type="ECO:0000259" key="4">
    <source>
        <dbReference type="PROSITE" id="PS51767"/>
    </source>
</evidence>
<dbReference type="SUPFAM" id="SSF50630">
    <property type="entry name" value="Acid proteases"/>
    <property type="match status" value="1"/>
</dbReference>
<evidence type="ECO:0000313" key="6">
    <source>
        <dbReference type="Proteomes" id="UP000054270"/>
    </source>
</evidence>
<keyword evidence="6" id="KW-1185">Reference proteome</keyword>
<feature type="chain" id="PRO_5002263560" description="Peptidase A1 domain-containing protein" evidence="3">
    <location>
        <begin position="17"/>
        <end position="573"/>
    </location>
</feature>
<name>A0A0D2L6J3_HYPSF</name>
<feature type="transmembrane region" description="Helical" evidence="2">
    <location>
        <begin position="552"/>
        <end position="572"/>
    </location>
</feature>
<feature type="domain" description="Peptidase A1" evidence="4">
    <location>
        <begin position="72"/>
        <end position="485"/>
    </location>
</feature>
<dbReference type="AlphaFoldDB" id="A0A0D2L6J3"/>
<dbReference type="Gene3D" id="2.40.70.10">
    <property type="entry name" value="Acid Proteases"/>
    <property type="match status" value="2"/>
</dbReference>
<dbReference type="GO" id="GO:0004190">
    <property type="term" value="F:aspartic-type endopeptidase activity"/>
    <property type="evidence" value="ECO:0007669"/>
    <property type="project" value="InterPro"/>
</dbReference>
<accession>A0A0D2L6J3</accession>
<dbReference type="PRINTS" id="PR00792">
    <property type="entry name" value="PEPSIN"/>
</dbReference>
<keyword evidence="2" id="KW-0472">Membrane</keyword>
<evidence type="ECO:0000256" key="3">
    <source>
        <dbReference type="SAM" id="SignalP"/>
    </source>
</evidence>